<dbReference type="PANTHER" id="PTHR31560">
    <property type="entry name" value="UPF0652 PROTEIN C16A11.03C-RELATED"/>
    <property type="match status" value="1"/>
</dbReference>
<evidence type="ECO:0000313" key="3">
    <source>
        <dbReference type="EMBL" id="TPX41770.1"/>
    </source>
</evidence>
<dbReference type="Pfam" id="PF09418">
    <property type="entry name" value="DUF2009"/>
    <property type="match status" value="2"/>
</dbReference>
<evidence type="ECO:0000313" key="4">
    <source>
        <dbReference type="Proteomes" id="UP000320475"/>
    </source>
</evidence>
<evidence type="ECO:0000256" key="1">
    <source>
        <dbReference type="SAM" id="MobiDB-lite"/>
    </source>
</evidence>
<evidence type="ECO:0000259" key="2">
    <source>
        <dbReference type="Pfam" id="PF09418"/>
    </source>
</evidence>
<organism evidence="3 4">
    <name type="scientific">Synchytrium endobioticum</name>
    <dbReference type="NCBI Taxonomy" id="286115"/>
    <lineage>
        <taxon>Eukaryota</taxon>
        <taxon>Fungi</taxon>
        <taxon>Fungi incertae sedis</taxon>
        <taxon>Chytridiomycota</taxon>
        <taxon>Chytridiomycota incertae sedis</taxon>
        <taxon>Chytridiomycetes</taxon>
        <taxon>Synchytriales</taxon>
        <taxon>Synchytriaceae</taxon>
        <taxon>Synchytrium</taxon>
    </lineage>
</organism>
<feature type="domain" description="Non-canonical E2 ubiquitin-conjugating enzyme C-terminal" evidence="2">
    <location>
        <begin position="637"/>
        <end position="688"/>
    </location>
</feature>
<comment type="caution">
    <text evidence="3">The sequence shown here is derived from an EMBL/GenBank/DDBJ whole genome shotgun (WGS) entry which is preliminary data.</text>
</comment>
<sequence>MELDEPKEEYSPVLPPATPACEPTRIDHDEQAAMDDGHSGDVSMQSPNPPAPNNRQKYNLSDVLDGRADHLLTAVTGHQEHISSLAPVAGYASSNEGDDIDADDVARQEGYCVECDDVPATGRCDVCNDDYCQVCYHHQHRKGSRKLHTLQVFPRAEPSRSPGTTPATKATSKPMGSPGSSSLGLPSLTAMTGAVAGSKSPKAGVLSFLDRYRTKATAPDSDDDSEDQAEQPEYLTPAPTSVRQAIASPDEYMDRSRYIPLRLEYIERKYVRLIASALDISEYTDKIDIHVVSNKPKRTVGQIKELCQILSGLVVAADYKSGQELFQSRDFAENETFYQQIFELGRRHKVMNPDKMRTSYGKLLYMLMDSQIPEITEMLGFSCVIPIKTVYSTLEAKQALNVLSDELMPVATEEIVADGKSRGHVQQEIKKKERAIEYLARKYGHAAAPPELIRQCLYSIGDNNAFLRQNRDPCDKMLYYLTKYFAADKIEKQYSLGISAGKGGARLTHNHQRQYHYVFQSLTLWSMVLHDFYKLWMLAEADLLDSGNMYRLRDTGQGLNRVQHAPRVSRLMHLILSQAQAKVGTWIGSSVIHLGDHNVPNAFMFIDKYNQISRILGPVVLTLDKIGEVAKEPALRRHAFDGSGSDNWFDAGSCIDGRLTSAWNWCSKVESKLYFPVFLLTGFTGFDGEMS</sequence>
<name>A0A507CRV2_9FUNG</name>
<reference evidence="3 4" key="1">
    <citation type="journal article" date="2019" name="Sci. Rep.">
        <title>Comparative genomics of chytrid fungi reveal insights into the obligate biotrophic and pathogenic lifestyle of Synchytrium endobioticum.</title>
        <authorList>
            <person name="van de Vossenberg B.T.L.H."/>
            <person name="Warris S."/>
            <person name="Nguyen H.D.T."/>
            <person name="van Gent-Pelzer M.P.E."/>
            <person name="Joly D.L."/>
            <person name="van de Geest H.C."/>
            <person name="Bonants P.J.M."/>
            <person name="Smith D.S."/>
            <person name="Levesque C.A."/>
            <person name="van der Lee T.A.J."/>
        </authorList>
    </citation>
    <scope>NUCLEOTIDE SEQUENCE [LARGE SCALE GENOMIC DNA]</scope>
    <source>
        <strain evidence="3 4">LEV6574</strain>
    </source>
</reference>
<dbReference type="Proteomes" id="UP000320475">
    <property type="component" value="Unassembled WGS sequence"/>
</dbReference>
<accession>A0A507CRV2</accession>
<dbReference type="PANTHER" id="PTHR31560:SF0">
    <property type="entry name" value="UPF0652 PROTEIN C22H10.08"/>
    <property type="match status" value="1"/>
</dbReference>
<proteinExistence type="predicted"/>
<protein>
    <recommendedName>
        <fullName evidence="2">Non-canonical E2 ubiquitin-conjugating enzyme C-terminal domain-containing protein</fullName>
    </recommendedName>
</protein>
<gene>
    <name evidence="3" type="ORF">SeLEV6574_g05928</name>
</gene>
<dbReference type="InterPro" id="IPR057668">
    <property type="entry name" value="E2_Ub-conjug_enz_C"/>
</dbReference>
<feature type="region of interest" description="Disordered" evidence="1">
    <location>
        <begin position="146"/>
        <end position="185"/>
    </location>
</feature>
<dbReference type="AlphaFoldDB" id="A0A507CRV2"/>
<dbReference type="VEuPathDB" id="FungiDB:SeMB42_g03835"/>
<feature type="region of interest" description="Disordered" evidence="1">
    <location>
        <begin position="1"/>
        <end position="55"/>
    </location>
</feature>
<feature type="domain" description="Non-canonical E2 ubiquitin-conjugating enzyme C-terminal" evidence="2">
    <location>
        <begin position="255"/>
        <end position="636"/>
    </location>
</feature>
<feature type="compositionally biased region" description="Basic and acidic residues" evidence="1">
    <location>
        <begin position="24"/>
        <end position="39"/>
    </location>
</feature>
<dbReference type="Pfam" id="PF22586">
    <property type="entry name" value="ANCHR-like_BBOX"/>
    <property type="match status" value="1"/>
</dbReference>
<feature type="compositionally biased region" description="Low complexity" evidence="1">
    <location>
        <begin position="172"/>
        <end position="185"/>
    </location>
</feature>
<feature type="compositionally biased region" description="Acidic residues" evidence="1">
    <location>
        <begin position="220"/>
        <end position="230"/>
    </location>
</feature>
<feature type="region of interest" description="Disordered" evidence="1">
    <location>
        <begin position="216"/>
        <end position="241"/>
    </location>
</feature>
<dbReference type="InterPro" id="IPR018553">
    <property type="entry name" value="E2_Ub-conjug_enz"/>
</dbReference>
<dbReference type="OrthoDB" id="406045at2759"/>
<dbReference type="EMBL" id="QEAM01000303">
    <property type="protein sequence ID" value="TPX41770.1"/>
    <property type="molecule type" value="Genomic_DNA"/>
</dbReference>
<feature type="compositionally biased region" description="Polar residues" evidence="1">
    <location>
        <begin position="161"/>
        <end position="171"/>
    </location>
</feature>